<dbReference type="EMBL" id="HQ331142">
    <property type="protein sequence ID" value="AGE48212.1"/>
    <property type="molecule type" value="Genomic_DNA"/>
</dbReference>
<proteinExistence type="predicted"/>
<evidence type="ECO:0000313" key="2">
    <source>
        <dbReference type="Proteomes" id="UP000011284"/>
    </source>
</evidence>
<dbReference type="KEGG" id="vg:14675479"/>
<protein>
    <submittedName>
        <fullName evidence="1">Uncharacterized protein</fullName>
    </submittedName>
</protein>
<dbReference type="Proteomes" id="UP000011284">
    <property type="component" value="Segment"/>
</dbReference>
<accession>M1HNX6</accession>
<reference evidence="1 2" key="1">
    <citation type="journal article" date="2013" name="Mol. Microbiol.">
        <title>Long tail fibres of the novel broad-host-range T-even bacteriophage S16 specifically recognize Salmonella OmpC.</title>
        <authorList>
            <person name="Marti R."/>
            <person name="Zurfluh K."/>
            <person name="Hagens S."/>
            <person name="Pianezzi J."/>
            <person name="Klumpp J."/>
            <person name="Loessner M.J."/>
        </authorList>
    </citation>
    <scope>NUCLEOTIDE SEQUENCE [LARGE SCALE GENOMIC DNA]</scope>
</reference>
<dbReference type="RefSeq" id="YP_007501278.1">
    <property type="nucleotide sequence ID" value="NC_020416.1"/>
</dbReference>
<organism evidence="1 2">
    <name type="scientific">Salmonella phage S16</name>
    <name type="common">Salmonella phage vB_SenM-S16</name>
    <dbReference type="NCBI Taxonomy" id="1087482"/>
    <lineage>
        <taxon>Viruses</taxon>
        <taxon>Duplodnaviria</taxon>
        <taxon>Heunggongvirae</taxon>
        <taxon>Uroviricota</taxon>
        <taxon>Caudoviricetes</taxon>
        <taxon>Pantevenvirales</taxon>
        <taxon>Straboviridae</taxon>
        <taxon>Tevenvirinae</taxon>
        <taxon>Gelderlandvirus</taxon>
        <taxon>Gelderlandvirus s16</taxon>
    </lineage>
</organism>
<name>M1HNX6_BPS16</name>
<dbReference type="GeneID" id="14675479"/>
<evidence type="ECO:0000313" key="1">
    <source>
        <dbReference type="EMBL" id="AGE48212.1"/>
    </source>
</evidence>
<sequence>MFTSALNCVTITLSKQMKENIMARLELDLVCEIIKDEGGMIIDLEFDDCTRFMEILPGKLEFNVIAERGPAGGWPLVEIIGEVEDIREYLEICEYEDIEMYMSDIN</sequence>
<organismHost>
    <name type="scientific">Salmonella enterica</name>
    <name type="common">Salmonella choleraesuis</name>
    <dbReference type="NCBI Taxonomy" id="28901"/>
</organismHost>
<dbReference type="OrthoDB" id="28828at10239"/>
<keyword evidence="2" id="KW-1185">Reference proteome</keyword>